<feature type="compositionally biased region" description="Polar residues" evidence="1">
    <location>
        <begin position="445"/>
        <end position="468"/>
    </location>
</feature>
<feature type="region of interest" description="Disordered" evidence="1">
    <location>
        <begin position="402"/>
        <end position="478"/>
    </location>
</feature>
<dbReference type="Gene3D" id="3.30.1520.10">
    <property type="entry name" value="Phox-like domain"/>
    <property type="match status" value="1"/>
</dbReference>
<keyword evidence="4" id="KW-1185">Reference proteome</keyword>
<evidence type="ECO:0000313" key="3">
    <source>
        <dbReference type="EMBL" id="GAN00668.1"/>
    </source>
</evidence>
<organism evidence="3">
    <name type="scientific">Mucor ambiguus</name>
    <dbReference type="NCBI Taxonomy" id="91626"/>
    <lineage>
        <taxon>Eukaryota</taxon>
        <taxon>Fungi</taxon>
        <taxon>Fungi incertae sedis</taxon>
        <taxon>Mucoromycota</taxon>
        <taxon>Mucoromycotina</taxon>
        <taxon>Mucoromycetes</taxon>
        <taxon>Mucorales</taxon>
        <taxon>Mucorineae</taxon>
        <taxon>Mucoraceae</taxon>
        <taxon>Mucor</taxon>
    </lineage>
</organism>
<gene>
    <name evidence="3" type="ORF">MAM1_0001c00090</name>
</gene>
<dbReference type="AlphaFoldDB" id="A0A0C9MFC7"/>
<name>A0A0C9MFC7_9FUNG</name>
<dbReference type="InterPro" id="IPR027267">
    <property type="entry name" value="AH/BAR_dom_sf"/>
</dbReference>
<sequence length="583" mass="66220">MNITLTVPEAAATPDTIQFKLVLEGDFQGEFEKVLPTSFRTFQQISWIYHRLKKSYPTIVMPPLPDQPISSLIDDQDYVERKRLQVERFFNKMMGRSELTSNSDFIHFLSADMSPTQVGPSNTGVLSFLKFNRVIKPNADRGFKSFKPSEIIDGNDQDIFHKHQIYILLQESYYGFIAESLNQLIQTREGLGDLMTHMGDLIIETTQSKYRLGTGLKLDSRETQRNLDRKMQMMGLLMDELGFVFTRQGKEESMKFGDVMIEYKNSLDPLKVIFNARTVKLMDYVDQLKFRNKKRDRSDKLKLRLGINHPEVREVIAEETEASEELEKNKKDFDEYQEQVKKEIKVFESQKGKDLKKSIKDYVDLSIRYEKLKLSNLEKTLQDMQQPVVKVPFNYSVSPSQSVFDSSSSSVTPLSKNARQQKKKRQQQQQTHRSKHHKDIKKQLKSSASLPTTRNTATDTNPESNSSGKEAVAVVGGHAATRDESAKVSLSASVHNVFAAFFERGFRASRIQSTVAIETAIKVLGHANILLNIATSDSFKDENEGDAADSKANNNGTANAVEAKVVNGHTELDAIDQMMLPYV</sequence>
<dbReference type="InterPro" id="IPR001683">
    <property type="entry name" value="PX_dom"/>
</dbReference>
<dbReference type="InterPro" id="IPR036871">
    <property type="entry name" value="PX_dom_sf"/>
</dbReference>
<dbReference type="InterPro" id="IPR015404">
    <property type="entry name" value="Vps5_C"/>
</dbReference>
<feature type="compositionally biased region" description="Basic residues" evidence="1">
    <location>
        <begin position="419"/>
        <end position="444"/>
    </location>
</feature>
<proteinExistence type="predicted"/>
<protein>
    <recommendedName>
        <fullName evidence="2">PX domain-containing protein</fullName>
    </recommendedName>
</protein>
<dbReference type="PANTHER" id="PTHR10555">
    <property type="entry name" value="SORTING NEXIN"/>
    <property type="match status" value="1"/>
</dbReference>
<feature type="domain" description="PX" evidence="2">
    <location>
        <begin position="1"/>
        <end position="116"/>
    </location>
</feature>
<dbReference type="SUPFAM" id="SSF64268">
    <property type="entry name" value="PX domain"/>
    <property type="match status" value="1"/>
</dbReference>
<evidence type="ECO:0000313" key="4">
    <source>
        <dbReference type="Proteomes" id="UP000053815"/>
    </source>
</evidence>
<dbReference type="Proteomes" id="UP000053815">
    <property type="component" value="Unassembled WGS sequence"/>
</dbReference>
<dbReference type="EMBL" id="DF836290">
    <property type="protein sequence ID" value="GAN00668.1"/>
    <property type="molecule type" value="Genomic_DNA"/>
</dbReference>
<dbReference type="GO" id="GO:0005768">
    <property type="term" value="C:endosome"/>
    <property type="evidence" value="ECO:0007669"/>
    <property type="project" value="TreeGrafter"/>
</dbReference>
<dbReference type="Pfam" id="PF00787">
    <property type="entry name" value="PX"/>
    <property type="match status" value="1"/>
</dbReference>
<dbReference type="GO" id="GO:0035091">
    <property type="term" value="F:phosphatidylinositol binding"/>
    <property type="evidence" value="ECO:0007669"/>
    <property type="project" value="InterPro"/>
</dbReference>
<feature type="compositionally biased region" description="Low complexity" evidence="1">
    <location>
        <begin position="402"/>
        <end position="411"/>
    </location>
</feature>
<dbReference type="Gene3D" id="1.20.1270.60">
    <property type="entry name" value="Arfaptin homology (AH) domain/BAR domain"/>
    <property type="match status" value="1"/>
</dbReference>
<dbReference type="Pfam" id="PF09325">
    <property type="entry name" value="Vps5"/>
    <property type="match status" value="1"/>
</dbReference>
<dbReference type="STRING" id="91626.A0A0C9MFC7"/>
<evidence type="ECO:0000259" key="2">
    <source>
        <dbReference type="PROSITE" id="PS50195"/>
    </source>
</evidence>
<dbReference type="OrthoDB" id="5227681at2759"/>
<dbReference type="PROSITE" id="PS50195">
    <property type="entry name" value="PX"/>
    <property type="match status" value="1"/>
</dbReference>
<accession>A0A0C9MFC7</accession>
<evidence type="ECO:0000256" key="1">
    <source>
        <dbReference type="SAM" id="MobiDB-lite"/>
    </source>
</evidence>
<dbReference type="PANTHER" id="PTHR10555:SF170">
    <property type="entry name" value="FI18122P1"/>
    <property type="match status" value="1"/>
</dbReference>
<reference evidence="3" key="1">
    <citation type="submission" date="2014-09" db="EMBL/GenBank/DDBJ databases">
        <title>Draft genome sequence of an oleaginous Mucoromycotina fungus Mucor ambiguus NBRC6742.</title>
        <authorList>
            <person name="Takeda I."/>
            <person name="Yamane N."/>
            <person name="Morita T."/>
            <person name="Tamano K."/>
            <person name="Machida M."/>
            <person name="Baker S."/>
            <person name="Koike H."/>
        </authorList>
    </citation>
    <scope>NUCLEOTIDE SEQUENCE</scope>
    <source>
        <strain evidence="3">NBRC 6742</strain>
    </source>
</reference>